<proteinExistence type="predicted"/>
<reference evidence="2 3" key="1">
    <citation type="submission" date="2017-09" db="EMBL/GenBank/DDBJ databases">
        <title>Depth-based differentiation of microbial function through sediment-hosted aquifers and enrichment of novel symbionts in the deep terrestrial subsurface.</title>
        <authorList>
            <person name="Probst A.J."/>
            <person name="Ladd B."/>
            <person name="Jarett J.K."/>
            <person name="Geller-Mcgrath D.E."/>
            <person name="Sieber C.M."/>
            <person name="Emerson J.B."/>
            <person name="Anantharaman K."/>
            <person name="Thomas B.C."/>
            <person name="Malmstrom R."/>
            <person name="Stieglmeier M."/>
            <person name="Klingl A."/>
            <person name="Woyke T."/>
            <person name="Ryan C.M."/>
            <person name="Banfield J.F."/>
        </authorList>
    </citation>
    <scope>NUCLEOTIDE SEQUENCE [LARGE SCALE GENOMIC DNA]</scope>
    <source>
        <strain evidence="2">CG11_big_fil_rev_8_21_14_0_20_39_10</strain>
    </source>
</reference>
<keyword evidence="2" id="KW-0808">Transferase</keyword>
<dbReference type="Proteomes" id="UP000230869">
    <property type="component" value="Unassembled WGS sequence"/>
</dbReference>
<evidence type="ECO:0000313" key="3">
    <source>
        <dbReference type="Proteomes" id="UP000230869"/>
    </source>
</evidence>
<evidence type="ECO:0000313" key="2">
    <source>
        <dbReference type="EMBL" id="PIR12911.1"/>
    </source>
</evidence>
<dbReference type="AlphaFoldDB" id="A0A2M6K8H9"/>
<name>A0A2M6K8H9_9BACT</name>
<dbReference type="InterPro" id="IPR029044">
    <property type="entry name" value="Nucleotide-diphossugar_trans"/>
</dbReference>
<dbReference type="Pfam" id="PF00535">
    <property type="entry name" value="Glycos_transf_2"/>
    <property type="match status" value="1"/>
</dbReference>
<evidence type="ECO:0000259" key="1">
    <source>
        <dbReference type="Pfam" id="PF00535"/>
    </source>
</evidence>
<gene>
    <name evidence="2" type="ORF">COV49_03855</name>
</gene>
<accession>A0A2M6K8H9</accession>
<dbReference type="Gene3D" id="3.90.550.10">
    <property type="entry name" value="Spore Coat Polysaccharide Biosynthesis Protein SpsA, Chain A"/>
    <property type="match status" value="1"/>
</dbReference>
<dbReference type="PANTHER" id="PTHR48090">
    <property type="entry name" value="UNDECAPRENYL-PHOSPHATE 4-DEOXY-4-FORMAMIDO-L-ARABINOSE TRANSFERASE-RELATED"/>
    <property type="match status" value="1"/>
</dbReference>
<organism evidence="2 3">
    <name type="scientific">Candidatus Falkowbacteria bacterium CG11_big_fil_rev_8_21_14_0_20_39_10</name>
    <dbReference type="NCBI Taxonomy" id="1974570"/>
    <lineage>
        <taxon>Bacteria</taxon>
        <taxon>Candidatus Falkowiibacteriota</taxon>
    </lineage>
</organism>
<dbReference type="InterPro" id="IPR050256">
    <property type="entry name" value="Glycosyltransferase_2"/>
</dbReference>
<comment type="caution">
    <text evidence="2">The sequence shown here is derived from an EMBL/GenBank/DDBJ whole genome shotgun (WGS) entry which is preliminary data.</text>
</comment>
<dbReference type="GO" id="GO:0016740">
    <property type="term" value="F:transferase activity"/>
    <property type="evidence" value="ECO:0007669"/>
    <property type="project" value="UniProtKB-KW"/>
</dbReference>
<feature type="domain" description="Glycosyltransferase 2-like" evidence="1">
    <location>
        <begin position="4"/>
        <end position="166"/>
    </location>
</feature>
<sequence>MKLSIVIPVYNEKNTILQILEKVERVSLLSDLEKEVIIVDDFSADGSREILKSLDKKYRIIFHNKNKGKGAALKSGFKAASGDIILIQDADLEYNPEEYPLLLEPILNKKAKVVYGSRFFKKHNPRYRLFYFGNKFLSFLFSIFYGKWISDMETCYKVFRREVLDNIKIKSDRFDFEPEITAKIIKAGYDIKEVPISYESRSIEEGKKIGWKDGFSAIYTIIKYRFIN</sequence>
<dbReference type="EMBL" id="PCWW01000067">
    <property type="protein sequence ID" value="PIR12911.1"/>
    <property type="molecule type" value="Genomic_DNA"/>
</dbReference>
<protein>
    <submittedName>
        <fullName evidence="2">Glycosyl transferase</fullName>
    </submittedName>
</protein>
<dbReference type="CDD" id="cd04179">
    <property type="entry name" value="DPM_DPG-synthase_like"/>
    <property type="match status" value="1"/>
</dbReference>
<dbReference type="InterPro" id="IPR001173">
    <property type="entry name" value="Glyco_trans_2-like"/>
</dbReference>
<dbReference type="SUPFAM" id="SSF53448">
    <property type="entry name" value="Nucleotide-diphospho-sugar transferases"/>
    <property type="match status" value="1"/>
</dbReference>
<dbReference type="PANTHER" id="PTHR48090:SF7">
    <property type="entry name" value="RFBJ PROTEIN"/>
    <property type="match status" value="1"/>
</dbReference>